<feature type="region of interest" description="Disordered" evidence="1">
    <location>
        <begin position="336"/>
        <end position="355"/>
    </location>
</feature>
<feature type="region of interest" description="Disordered" evidence="1">
    <location>
        <begin position="541"/>
        <end position="585"/>
    </location>
</feature>
<feature type="compositionally biased region" description="Polar residues" evidence="1">
    <location>
        <begin position="777"/>
        <end position="787"/>
    </location>
</feature>
<feature type="compositionally biased region" description="Polar residues" evidence="1">
    <location>
        <begin position="346"/>
        <end position="355"/>
    </location>
</feature>
<protein>
    <submittedName>
        <fullName evidence="2">Uncharacterized protein</fullName>
    </submittedName>
</protein>
<accession>A0AAG5DLR6</accession>
<feature type="compositionally biased region" description="Polar residues" evidence="1">
    <location>
        <begin position="824"/>
        <end position="845"/>
    </location>
</feature>
<feature type="compositionally biased region" description="Low complexity" evidence="1">
    <location>
        <begin position="556"/>
        <end position="569"/>
    </location>
</feature>
<feature type="region of interest" description="Disordered" evidence="1">
    <location>
        <begin position="279"/>
        <end position="299"/>
    </location>
</feature>
<feature type="region of interest" description="Disordered" evidence="1">
    <location>
        <begin position="376"/>
        <end position="403"/>
    </location>
</feature>
<feature type="region of interest" description="Disordered" evidence="1">
    <location>
        <begin position="1"/>
        <end position="79"/>
    </location>
</feature>
<feature type="region of interest" description="Disordered" evidence="1">
    <location>
        <begin position="733"/>
        <end position="764"/>
    </location>
</feature>
<evidence type="ECO:0000313" key="3">
    <source>
        <dbReference type="Proteomes" id="UP000075880"/>
    </source>
</evidence>
<feature type="region of interest" description="Disordered" evidence="1">
    <location>
        <begin position="777"/>
        <end position="847"/>
    </location>
</feature>
<feature type="compositionally biased region" description="Low complexity" evidence="1">
    <location>
        <begin position="377"/>
        <end position="394"/>
    </location>
</feature>
<feature type="compositionally biased region" description="Acidic residues" evidence="1">
    <location>
        <begin position="170"/>
        <end position="185"/>
    </location>
</feature>
<keyword evidence="3" id="KW-1185">Reference proteome</keyword>
<feature type="compositionally biased region" description="Gly residues" evidence="1">
    <location>
        <begin position="33"/>
        <end position="44"/>
    </location>
</feature>
<reference evidence="2" key="1">
    <citation type="submission" date="2024-04" db="UniProtKB">
        <authorList>
            <consortium name="EnsemblMetazoa"/>
        </authorList>
    </citation>
    <scope>IDENTIFICATION</scope>
    <source>
        <strain evidence="2">EBRO</strain>
    </source>
</reference>
<feature type="compositionally biased region" description="Gly residues" evidence="1">
    <location>
        <begin position="436"/>
        <end position="456"/>
    </location>
</feature>
<feature type="compositionally biased region" description="Low complexity" evidence="1">
    <location>
        <begin position="69"/>
        <end position="79"/>
    </location>
</feature>
<organism evidence="2 3">
    <name type="scientific">Anopheles atroparvus</name>
    <name type="common">European mosquito</name>
    <dbReference type="NCBI Taxonomy" id="41427"/>
    <lineage>
        <taxon>Eukaryota</taxon>
        <taxon>Metazoa</taxon>
        <taxon>Ecdysozoa</taxon>
        <taxon>Arthropoda</taxon>
        <taxon>Hexapoda</taxon>
        <taxon>Insecta</taxon>
        <taxon>Pterygota</taxon>
        <taxon>Neoptera</taxon>
        <taxon>Endopterygota</taxon>
        <taxon>Diptera</taxon>
        <taxon>Nematocera</taxon>
        <taxon>Culicoidea</taxon>
        <taxon>Culicidae</taxon>
        <taxon>Anophelinae</taxon>
        <taxon>Anopheles</taxon>
    </lineage>
</organism>
<feature type="compositionally biased region" description="Basic residues" evidence="1">
    <location>
        <begin position="542"/>
        <end position="555"/>
    </location>
</feature>
<feature type="region of interest" description="Disordered" evidence="1">
    <location>
        <begin position="699"/>
        <end position="721"/>
    </location>
</feature>
<evidence type="ECO:0000256" key="1">
    <source>
        <dbReference type="SAM" id="MobiDB-lite"/>
    </source>
</evidence>
<evidence type="ECO:0000313" key="2">
    <source>
        <dbReference type="EnsemblMetazoa" id="ENSAATROPP011885"/>
    </source>
</evidence>
<sequence length="863" mass="89231">MLSYMLPVEEKPPSATAAASRNLSLNLTTTTTSGGGGAGGGGGTATTSSQQGPPRESTSVEGAPSASQVGPTVGSTSTATAVVTRSIIKPTIKHNANYRYQLISGTVETATVGASRKHLGREQQLQQQQQTLLTGTADGRIQQQQRCKEDADVADLCDESTNLLAGDPGEREEDDDDDDDEDEGDDNNHGIDDRPAHGPRTNGASGRSVVKNDKNFNNLILVTNGNVAKGAPVASAINGRKSQGNGNHAASVKFASVLKHTNSGGSGCVASASSTCTSSTCTTSSSSSSNSSNNSSTGATGGSLYNGYIAVSGENDDEHHRLLVSANNLRNSGVLDQQQEQQQQQWCRNSKQPSSIGDYEVDDLVLGAEPATELLANHSSSSSNSKGSSRAMNSLNGNLTAGRGESMEVMDLSESARAGGGGGGDASIGSDSDSVTGGGGGGSGGGGSGLTAGPTGGKKVKLNKLGGNKNVTLKRVSFGSSKGSMVETLVFETPTPLPEHAEREFFQSPAVLAGAGHTTMYSAACGNAAGPAPHLHYPASHPYHHPHHHHHHHHAAQQYQYHQQQQQQQGGYNPLDGGTGAGLQDDSGIELQEEVERSKVRVTFFQSSKPQSISPPESLHLYGAQNLIQFGGTGQFGGGYDNNNSPLDTYITSAALNQQYDALPGHQQQLLLQQYEDLHPDHRDPTMAAVYGAGAVPPAGFNRQMSTESGWDNPFRPGGDLSREADEIVNLIKGGKPITPTGDQSLVNGSTPKDSHSTDDPGATVVDGVATKLESAQLQASQQNGTKSPHKAPAGGTEPSVVAKNGTSTTAAPAPGTDGSASANKNTSNTTPISNQVIPGPQSASHVVIDEKKKKKCTCCVIQ</sequence>
<feature type="compositionally biased region" description="Polar residues" evidence="1">
    <location>
        <begin position="56"/>
        <end position="68"/>
    </location>
</feature>
<feature type="compositionally biased region" description="Polar residues" evidence="1">
    <location>
        <begin position="741"/>
        <end position="752"/>
    </location>
</feature>
<feature type="region of interest" description="Disordered" evidence="1">
    <location>
        <begin position="160"/>
        <end position="210"/>
    </location>
</feature>
<name>A0AAG5DLR6_ANOAO</name>
<feature type="compositionally biased region" description="Low complexity" evidence="1">
    <location>
        <begin position="279"/>
        <end position="298"/>
    </location>
</feature>
<dbReference type="AlphaFoldDB" id="A0AAG5DLR6"/>
<dbReference type="EnsemblMetazoa" id="ENSAATROPT013081">
    <property type="protein sequence ID" value="ENSAATROPP011885"/>
    <property type="gene ID" value="ENSAATROPG010644"/>
</dbReference>
<feature type="compositionally biased region" description="Polar residues" evidence="1">
    <location>
        <begin position="17"/>
        <end position="27"/>
    </location>
</feature>
<feature type="region of interest" description="Disordered" evidence="1">
    <location>
        <begin position="415"/>
        <end position="463"/>
    </location>
</feature>
<feature type="compositionally biased region" description="Low complexity" evidence="1">
    <location>
        <begin position="806"/>
        <end position="823"/>
    </location>
</feature>
<feature type="compositionally biased region" description="Basic and acidic residues" evidence="1">
    <location>
        <begin position="186"/>
        <end position="196"/>
    </location>
</feature>
<proteinExistence type="predicted"/>
<dbReference type="Proteomes" id="UP000075880">
    <property type="component" value="Unassembled WGS sequence"/>
</dbReference>